<evidence type="ECO:0000256" key="3">
    <source>
        <dbReference type="ARBA" id="ARBA00022490"/>
    </source>
</evidence>
<protein>
    <submittedName>
        <fullName evidence="4">Nucleoid-associated protein</fullName>
    </submittedName>
</protein>
<dbReference type="GO" id="GO:0003727">
    <property type="term" value="F:single-stranded RNA binding"/>
    <property type="evidence" value="ECO:0007669"/>
    <property type="project" value="TreeGrafter"/>
</dbReference>
<dbReference type="InParanoid" id="A0A1M7HKR7"/>
<reference evidence="4 5" key="1">
    <citation type="submission" date="2016-11" db="EMBL/GenBank/DDBJ databases">
        <authorList>
            <person name="Jaros S."/>
            <person name="Januszkiewicz K."/>
            <person name="Wedrychowicz H."/>
        </authorList>
    </citation>
    <scope>NUCLEOTIDE SEQUENCE [LARGE SCALE GENOMIC DNA]</scope>
    <source>
        <strain evidence="4 5">ACAM 12</strain>
    </source>
</reference>
<dbReference type="Proteomes" id="UP000190911">
    <property type="component" value="Chromosome I"/>
</dbReference>
<comment type="similarity">
    <text evidence="2">Belongs to the YejK family.</text>
</comment>
<dbReference type="PANTHER" id="PTHR38772">
    <property type="match status" value="1"/>
</dbReference>
<accession>A0A1M7HKR7</accession>
<dbReference type="GO" id="GO:0043590">
    <property type="term" value="C:bacterial nucleoid"/>
    <property type="evidence" value="ECO:0007669"/>
    <property type="project" value="TreeGrafter"/>
</dbReference>
<organism evidence="4 5">
    <name type="scientific">Vreelandella subglaciescola</name>
    <dbReference type="NCBI Taxonomy" id="29571"/>
    <lineage>
        <taxon>Bacteria</taxon>
        <taxon>Pseudomonadati</taxon>
        <taxon>Pseudomonadota</taxon>
        <taxon>Gammaproteobacteria</taxon>
        <taxon>Oceanospirillales</taxon>
        <taxon>Halomonadaceae</taxon>
        <taxon>Vreelandella</taxon>
    </lineage>
</organism>
<keyword evidence="3" id="KW-0963">Cytoplasm</keyword>
<proteinExistence type="inferred from homology"/>
<gene>
    <name evidence="4" type="ORF">SAMN05878437_2197</name>
</gene>
<dbReference type="PANTHER" id="PTHR38772:SF1">
    <property type="entry name" value="NUCLEOID-ASSOCIATED PROTEIN YEJK"/>
    <property type="match status" value="1"/>
</dbReference>
<dbReference type="FunCoup" id="A0A1M7HKR7">
    <property type="interactions" value="35"/>
</dbReference>
<dbReference type="RefSeq" id="WP_079553608.1">
    <property type="nucleotide sequence ID" value="NZ_LT670847.1"/>
</dbReference>
<dbReference type="Pfam" id="PF04245">
    <property type="entry name" value="NA37"/>
    <property type="match status" value="1"/>
</dbReference>
<dbReference type="EMBL" id="LT670847">
    <property type="protein sequence ID" value="SHM29064.1"/>
    <property type="molecule type" value="Genomic_DNA"/>
</dbReference>
<dbReference type="STRING" id="29571.SAMN05878437_2197"/>
<evidence type="ECO:0000256" key="1">
    <source>
        <dbReference type="ARBA" id="ARBA00004453"/>
    </source>
</evidence>
<sequence length="334" mass="36432">MPLLQSIVHRLDPTLDGESLTLDATSAAHPADAPNMEALASALNDTYNTKPKGWGRFAPDGEQATLVAAWLQAYLDGEDDFVGMSCGLAQRLATELAAKLSVGGYLVLAHQQQGDTQTLLLAFVHQREGIGINADHHAVPAAQINTRQLTFGARLNITQWQGGDPQTQYVSFVKERGGNKLAEALARCLGVTEGADAPADTRTLLKAFSDYVEKEDLDAEASREKTDALVGYASEQLSRGEPMTLTELSGLVDEQQPKAFYEHIRNADYGLAPEIPPDKRTLNQFRRFTGRAGGVSVSFDSHLLGSSVEYDETTGRLIIKQIPKQLKEQLQRRD</sequence>
<dbReference type="GO" id="GO:0003690">
    <property type="term" value="F:double-stranded DNA binding"/>
    <property type="evidence" value="ECO:0007669"/>
    <property type="project" value="TreeGrafter"/>
</dbReference>
<dbReference type="OrthoDB" id="9131762at2"/>
<evidence type="ECO:0000256" key="2">
    <source>
        <dbReference type="ARBA" id="ARBA00009035"/>
    </source>
</evidence>
<keyword evidence="5" id="KW-1185">Reference proteome</keyword>
<dbReference type="InterPro" id="IPR007358">
    <property type="entry name" value="Nucleoid_associated_NdpA"/>
</dbReference>
<evidence type="ECO:0000313" key="4">
    <source>
        <dbReference type="EMBL" id="SHM29064.1"/>
    </source>
</evidence>
<evidence type="ECO:0000313" key="5">
    <source>
        <dbReference type="Proteomes" id="UP000190911"/>
    </source>
</evidence>
<dbReference type="AlphaFoldDB" id="A0A1M7HKR7"/>
<comment type="subcellular location">
    <subcellularLocation>
        <location evidence="1">Cytoplasm</location>
        <location evidence="1">Nucleoid</location>
    </subcellularLocation>
</comment>
<name>A0A1M7HKR7_9GAMM</name>